<dbReference type="GO" id="GO:0003995">
    <property type="term" value="F:acyl-CoA dehydrogenase activity"/>
    <property type="evidence" value="ECO:0007669"/>
    <property type="project" value="TreeGrafter"/>
</dbReference>
<evidence type="ECO:0000259" key="7">
    <source>
        <dbReference type="Pfam" id="PF02770"/>
    </source>
</evidence>
<sequence length="376" mass="40148">MELEFSADQEELRLGVRTFLEAECPMTLVRAVVEGKSDYLSLWSQMVELGWPALTIPETYGGLGLGVLEAAVVSEELGRVVAPGPLFPTMTQFIPALLALGDSETKARFLGPVAQGKCTGTLALTEIGASVDPAQVNTTATQDGNEWVISGKKYAVLGGLDVDEIVVVARVSGTTGDEGVAAFIVPAQTANPVPVAALDATRSMATLDLNGIRVSSDRLLGEPGPESAAALRKVIDESITALAIETVGTSQSIFDLTLNYAKEREQFGVPIGSFQAIKHRFADMLVLLERARATSYFAALTVAEDDHRRPLAVATAKAAAGDCQRKIGREGIQIHGGIGYTWEHNMHIYVRRVLTDAQLLGSADEQRARIADLLFV</sequence>
<dbReference type="InterPro" id="IPR009100">
    <property type="entry name" value="AcylCoA_DH/oxidase_NM_dom_sf"/>
</dbReference>
<dbReference type="InterPro" id="IPR046373">
    <property type="entry name" value="Acyl-CoA_Oxase/DH_mid-dom_sf"/>
</dbReference>
<dbReference type="EMBL" id="CAFBPQ010000001">
    <property type="protein sequence ID" value="CAB5012624.1"/>
    <property type="molecule type" value="Genomic_DNA"/>
</dbReference>
<proteinExistence type="inferred from homology"/>
<name>A0A6J7QEF5_9ZZZZ</name>
<evidence type="ECO:0000256" key="2">
    <source>
        <dbReference type="ARBA" id="ARBA00009347"/>
    </source>
</evidence>
<dbReference type="Pfam" id="PF02771">
    <property type="entry name" value="Acyl-CoA_dh_N"/>
    <property type="match status" value="1"/>
</dbReference>
<reference evidence="11" key="1">
    <citation type="submission" date="2020-05" db="EMBL/GenBank/DDBJ databases">
        <authorList>
            <person name="Chiriac C."/>
            <person name="Salcher M."/>
            <person name="Ghai R."/>
            <person name="Kavagutti S V."/>
        </authorList>
    </citation>
    <scope>NUCLEOTIDE SEQUENCE</scope>
</reference>
<dbReference type="AlphaFoldDB" id="A0A6J7QEF5"/>
<dbReference type="Pfam" id="PF00441">
    <property type="entry name" value="Acyl-CoA_dh_1"/>
    <property type="match status" value="1"/>
</dbReference>
<dbReference type="Gene3D" id="1.20.140.10">
    <property type="entry name" value="Butyryl-CoA Dehydrogenase, subunit A, domain 3"/>
    <property type="match status" value="1"/>
</dbReference>
<dbReference type="EMBL" id="CAFBMM010000001">
    <property type="protein sequence ID" value="CAB4892868.1"/>
    <property type="molecule type" value="Genomic_DNA"/>
</dbReference>
<feature type="domain" description="Acyl-CoA oxidase/dehydrogenase middle" evidence="7">
    <location>
        <begin position="122"/>
        <end position="209"/>
    </location>
</feature>
<evidence type="ECO:0000256" key="4">
    <source>
        <dbReference type="ARBA" id="ARBA00022827"/>
    </source>
</evidence>
<evidence type="ECO:0000256" key="5">
    <source>
        <dbReference type="ARBA" id="ARBA00023002"/>
    </source>
</evidence>
<evidence type="ECO:0000313" key="11">
    <source>
        <dbReference type="EMBL" id="CAB5012624.1"/>
    </source>
</evidence>
<gene>
    <name evidence="9" type="ORF">UFOPK3605_00010</name>
    <name evidence="10" type="ORF">UFOPK3897_00014</name>
    <name evidence="11" type="ORF">UFOPK4121_00145</name>
</gene>
<evidence type="ECO:0000256" key="3">
    <source>
        <dbReference type="ARBA" id="ARBA00022630"/>
    </source>
</evidence>
<dbReference type="InterPro" id="IPR009075">
    <property type="entry name" value="AcylCo_DH/oxidase_C"/>
</dbReference>
<dbReference type="EMBL" id="CAFBOF010000001">
    <property type="protein sequence ID" value="CAB4967837.1"/>
    <property type="molecule type" value="Genomic_DNA"/>
</dbReference>
<dbReference type="SUPFAM" id="SSF47203">
    <property type="entry name" value="Acyl-CoA dehydrogenase C-terminal domain-like"/>
    <property type="match status" value="1"/>
</dbReference>
<feature type="domain" description="Acyl-CoA dehydrogenase/oxidase C-terminal" evidence="6">
    <location>
        <begin position="240"/>
        <end position="372"/>
    </location>
</feature>
<keyword evidence="4" id="KW-0274">FAD</keyword>
<dbReference type="InterPro" id="IPR006091">
    <property type="entry name" value="Acyl-CoA_Oxase/DH_mid-dom"/>
</dbReference>
<keyword evidence="5" id="KW-0560">Oxidoreductase</keyword>
<dbReference type="PANTHER" id="PTHR43884:SF20">
    <property type="entry name" value="ACYL-COA DEHYDROGENASE FADE28"/>
    <property type="match status" value="1"/>
</dbReference>
<dbReference type="InterPro" id="IPR036250">
    <property type="entry name" value="AcylCo_DH-like_C"/>
</dbReference>
<evidence type="ECO:0000259" key="8">
    <source>
        <dbReference type="Pfam" id="PF02771"/>
    </source>
</evidence>
<accession>A0A6J7QEF5</accession>
<comment type="cofactor">
    <cofactor evidence="1">
        <name>FAD</name>
        <dbReference type="ChEBI" id="CHEBI:57692"/>
    </cofactor>
</comment>
<evidence type="ECO:0000313" key="10">
    <source>
        <dbReference type="EMBL" id="CAB4967837.1"/>
    </source>
</evidence>
<protein>
    <submittedName>
        <fullName evidence="11">Unannotated protein</fullName>
    </submittedName>
</protein>
<dbReference type="Gene3D" id="2.40.110.10">
    <property type="entry name" value="Butyryl-CoA Dehydrogenase, subunit A, domain 2"/>
    <property type="match status" value="1"/>
</dbReference>
<feature type="domain" description="Acyl-CoA dehydrogenase/oxidase N-terminal" evidence="8">
    <location>
        <begin position="7"/>
        <end position="117"/>
    </location>
</feature>
<evidence type="ECO:0000256" key="1">
    <source>
        <dbReference type="ARBA" id="ARBA00001974"/>
    </source>
</evidence>
<dbReference type="PANTHER" id="PTHR43884">
    <property type="entry name" value="ACYL-COA DEHYDROGENASE"/>
    <property type="match status" value="1"/>
</dbReference>
<dbReference type="SUPFAM" id="SSF56645">
    <property type="entry name" value="Acyl-CoA dehydrogenase NM domain-like"/>
    <property type="match status" value="1"/>
</dbReference>
<evidence type="ECO:0000313" key="9">
    <source>
        <dbReference type="EMBL" id="CAB4892868.1"/>
    </source>
</evidence>
<comment type="similarity">
    <text evidence="2">Belongs to the acyl-CoA dehydrogenase family.</text>
</comment>
<dbReference type="GO" id="GO:0050660">
    <property type="term" value="F:flavin adenine dinucleotide binding"/>
    <property type="evidence" value="ECO:0007669"/>
    <property type="project" value="InterPro"/>
</dbReference>
<dbReference type="CDD" id="cd00567">
    <property type="entry name" value="ACAD"/>
    <property type="match status" value="1"/>
</dbReference>
<evidence type="ECO:0000259" key="6">
    <source>
        <dbReference type="Pfam" id="PF00441"/>
    </source>
</evidence>
<dbReference type="InterPro" id="IPR037069">
    <property type="entry name" value="AcylCoA_DH/ox_N_sf"/>
</dbReference>
<organism evidence="11">
    <name type="scientific">freshwater metagenome</name>
    <dbReference type="NCBI Taxonomy" id="449393"/>
    <lineage>
        <taxon>unclassified sequences</taxon>
        <taxon>metagenomes</taxon>
        <taxon>ecological metagenomes</taxon>
    </lineage>
</organism>
<dbReference type="Pfam" id="PF02770">
    <property type="entry name" value="Acyl-CoA_dh_M"/>
    <property type="match status" value="1"/>
</dbReference>
<dbReference type="Gene3D" id="1.10.540.10">
    <property type="entry name" value="Acyl-CoA dehydrogenase/oxidase, N-terminal domain"/>
    <property type="match status" value="1"/>
</dbReference>
<dbReference type="InterPro" id="IPR013786">
    <property type="entry name" value="AcylCoA_DH/ox_N"/>
</dbReference>
<keyword evidence="3" id="KW-0285">Flavoprotein</keyword>